<comment type="caution">
    <text evidence="1">The sequence shown here is derived from an EMBL/GenBank/DDBJ whole genome shotgun (WGS) entry which is preliminary data.</text>
</comment>
<name>A0A6G0XQ04_APHCR</name>
<accession>A0A6G0XQ04</accession>
<dbReference type="AlphaFoldDB" id="A0A6G0XQ04"/>
<sequence length="128" mass="15216">MNEEGIIGIAIYLACDKTKKNEKKKRFWMKEWLKKRNTFSHHNLLDELRLSSPSDYRNYLRMDYTTFSELLNMISPMIEKQSTCMREPISPAQRLSCTLRYLATGVNFEELPFITRSFKSLSYKVNMN</sequence>
<evidence type="ECO:0008006" key="3">
    <source>
        <dbReference type="Google" id="ProtNLM"/>
    </source>
</evidence>
<protein>
    <recommendedName>
        <fullName evidence="3">Protein ANTAGONIST OF LIKE HETEROCHROMATIN PROTEIN 1-like</fullName>
    </recommendedName>
</protein>
<evidence type="ECO:0000313" key="1">
    <source>
        <dbReference type="EMBL" id="KAF0742360.1"/>
    </source>
</evidence>
<dbReference type="Proteomes" id="UP000478052">
    <property type="component" value="Unassembled WGS sequence"/>
</dbReference>
<reference evidence="1 2" key="1">
    <citation type="submission" date="2019-08" db="EMBL/GenBank/DDBJ databases">
        <title>Whole genome of Aphis craccivora.</title>
        <authorList>
            <person name="Voronova N.V."/>
            <person name="Shulinski R.S."/>
            <person name="Bandarenka Y.V."/>
            <person name="Zhorov D.G."/>
            <person name="Warner D."/>
        </authorList>
    </citation>
    <scope>NUCLEOTIDE SEQUENCE [LARGE SCALE GENOMIC DNA]</scope>
    <source>
        <strain evidence="1">180601</strain>
        <tissue evidence="1">Whole Body</tissue>
    </source>
</reference>
<organism evidence="1 2">
    <name type="scientific">Aphis craccivora</name>
    <name type="common">Cowpea aphid</name>
    <dbReference type="NCBI Taxonomy" id="307492"/>
    <lineage>
        <taxon>Eukaryota</taxon>
        <taxon>Metazoa</taxon>
        <taxon>Ecdysozoa</taxon>
        <taxon>Arthropoda</taxon>
        <taxon>Hexapoda</taxon>
        <taxon>Insecta</taxon>
        <taxon>Pterygota</taxon>
        <taxon>Neoptera</taxon>
        <taxon>Paraneoptera</taxon>
        <taxon>Hemiptera</taxon>
        <taxon>Sternorrhyncha</taxon>
        <taxon>Aphidomorpha</taxon>
        <taxon>Aphidoidea</taxon>
        <taxon>Aphididae</taxon>
        <taxon>Aphidini</taxon>
        <taxon>Aphis</taxon>
        <taxon>Aphis</taxon>
    </lineage>
</organism>
<dbReference type="OrthoDB" id="2668416at2759"/>
<proteinExistence type="predicted"/>
<dbReference type="EMBL" id="VUJU01007660">
    <property type="protein sequence ID" value="KAF0742360.1"/>
    <property type="molecule type" value="Genomic_DNA"/>
</dbReference>
<keyword evidence="2" id="KW-1185">Reference proteome</keyword>
<evidence type="ECO:0000313" key="2">
    <source>
        <dbReference type="Proteomes" id="UP000478052"/>
    </source>
</evidence>
<gene>
    <name evidence="1" type="ORF">FWK35_00033247</name>
</gene>